<keyword evidence="1" id="KW-0732">Signal</keyword>
<accession>A0A545UFW3</accession>
<protein>
    <submittedName>
        <fullName evidence="2">Uncharacterized protein</fullName>
    </submittedName>
</protein>
<evidence type="ECO:0000256" key="1">
    <source>
        <dbReference type="SAM" id="SignalP"/>
    </source>
</evidence>
<feature type="signal peptide" evidence="1">
    <location>
        <begin position="1"/>
        <end position="19"/>
    </location>
</feature>
<dbReference type="Proteomes" id="UP000315439">
    <property type="component" value="Unassembled WGS sequence"/>
</dbReference>
<gene>
    <name evidence="2" type="ORF">FLL46_07360</name>
</gene>
<dbReference type="AlphaFoldDB" id="A0A545UFW3"/>
<sequence length="130" mass="14808">MKKILFGFMVLFASNTVYADDVDQLSVYDKKAHHEFDQTYSEATDYIDDSLEILDKNLPQLAGPWYISGAKTFVHQYGAQLVFINEHGSLSRGYFLSNTEVVAIDWGNLRGSLSGGNTVIIWHNGTYWYR</sequence>
<organism evidence="2 3">
    <name type="scientific">Aliikangiella coralliicola</name>
    <dbReference type="NCBI Taxonomy" id="2592383"/>
    <lineage>
        <taxon>Bacteria</taxon>
        <taxon>Pseudomonadati</taxon>
        <taxon>Pseudomonadota</taxon>
        <taxon>Gammaproteobacteria</taxon>
        <taxon>Oceanospirillales</taxon>
        <taxon>Pleioneaceae</taxon>
        <taxon>Aliikangiella</taxon>
    </lineage>
</organism>
<dbReference type="RefSeq" id="WP_142892843.1">
    <property type="nucleotide sequence ID" value="NZ_ML660162.1"/>
</dbReference>
<proteinExistence type="predicted"/>
<comment type="caution">
    <text evidence="2">The sequence shown here is derived from an EMBL/GenBank/DDBJ whole genome shotgun (WGS) entry which is preliminary data.</text>
</comment>
<reference evidence="2 3" key="1">
    <citation type="submission" date="2019-07" db="EMBL/GenBank/DDBJ databases">
        <title>Draft genome for Aliikangiella sp. M105.</title>
        <authorList>
            <person name="Wang G."/>
        </authorList>
    </citation>
    <scope>NUCLEOTIDE SEQUENCE [LARGE SCALE GENOMIC DNA]</scope>
    <source>
        <strain evidence="2 3">M105</strain>
    </source>
</reference>
<feature type="chain" id="PRO_5022096293" evidence="1">
    <location>
        <begin position="20"/>
        <end position="130"/>
    </location>
</feature>
<evidence type="ECO:0000313" key="2">
    <source>
        <dbReference type="EMBL" id="TQV88335.1"/>
    </source>
</evidence>
<keyword evidence="3" id="KW-1185">Reference proteome</keyword>
<dbReference type="EMBL" id="VIKS01000004">
    <property type="protein sequence ID" value="TQV88335.1"/>
    <property type="molecule type" value="Genomic_DNA"/>
</dbReference>
<name>A0A545UFW3_9GAMM</name>
<evidence type="ECO:0000313" key="3">
    <source>
        <dbReference type="Proteomes" id="UP000315439"/>
    </source>
</evidence>